<dbReference type="AlphaFoldDB" id="A5BF32"/>
<reference evidence="3" key="1">
    <citation type="journal article" date="2007" name="PLoS ONE">
        <title>The first genome sequence of an elite grapevine cultivar (Pinot noir Vitis vinifera L.): coping with a highly heterozygous genome.</title>
        <authorList>
            <person name="Velasco R."/>
            <person name="Zharkikh A."/>
            <person name="Troggio M."/>
            <person name="Cartwright D.A."/>
            <person name="Cestaro A."/>
            <person name="Pruss D."/>
            <person name="Pindo M."/>
            <person name="FitzGerald L.M."/>
            <person name="Vezzulli S."/>
            <person name="Reid J."/>
            <person name="Malacarne G."/>
            <person name="Iliev D."/>
            <person name="Coppola G."/>
            <person name="Wardell B."/>
            <person name="Micheletti D."/>
            <person name="Macalma T."/>
            <person name="Facci M."/>
            <person name="Mitchell J.T."/>
            <person name="Perazzolli M."/>
            <person name="Eldredge G."/>
            <person name="Gatto P."/>
            <person name="Oyzerski R."/>
            <person name="Moretto M."/>
            <person name="Gutin N."/>
            <person name="Stefanini M."/>
            <person name="Chen Y."/>
            <person name="Segala C."/>
            <person name="Davenport C."/>
            <person name="Dematte L."/>
            <person name="Mraz A."/>
            <person name="Battilana J."/>
            <person name="Stormo K."/>
            <person name="Costa F."/>
            <person name="Tao Q."/>
            <person name="Si-Ammour A."/>
            <person name="Harkins T."/>
            <person name="Lackey A."/>
            <person name="Perbost C."/>
            <person name="Taillon B."/>
            <person name="Stella A."/>
            <person name="Solovyev V."/>
            <person name="Fawcett J.A."/>
            <person name="Sterck L."/>
            <person name="Vandepoele K."/>
            <person name="Grando S.M."/>
            <person name="Toppo S."/>
            <person name="Moser C."/>
            <person name="Lanchbury J."/>
            <person name="Bogden R."/>
            <person name="Skolnick M."/>
            <person name="Sgaramella V."/>
            <person name="Bhatnagar S.K."/>
            <person name="Fontana P."/>
            <person name="Gutin A."/>
            <person name="Van de Peer Y."/>
            <person name="Salamini F."/>
            <person name="Viola R."/>
        </authorList>
    </citation>
    <scope>NUCLEOTIDE SEQUENCE</scope>
</reference>
<gene>
    <name evidence="3" type="ORF">VITISV_009330</name>
</gene>
<feature type="compositionally biased region" description="Low complexity" evidence="1">
    <location>
        <begin position="238"/>
        <end position="258"/>
    </location>
</feature>
<feature type="region of interest" description="Disordered" evidence="1">
    <location>
        <begin position="237"/>
        <end position="258"/>
    </location>
</feature>
<name>A5BF32_VITVI</name>
<sequence length="568" mass="62471">MAHSGAKRLSSSRSFGNEETSIGNIMISLRERIRLAMLKLDGLLSCTKGCPNSWFGHTIPKLKSDKNNSSCLVEENRTGLGPDGMIRMGCILVLDDQCVRVGKWIRGGEPSHNAPLTCLPMSGQFFPLLELSLLSFCIFVVSTPIVTYFPLFLAAILKPASGELPLTREHSSLTSVLLLDKNLQALVKEPKPFILPILSRLASRSLVLDEHYVLKDLPFYEVARLANREKREKMVRTPPFASPFSPSTSSFSSSSSSSVANTELKTGVELVVPPIVCEEKEEEDMATNLRVGFKERQHKCLSESIMVNPTPSKRTCPEPICLEPVSALTLVLLPSTTAVGIISEPNERLPSVEEGDSRAKYGGYYFRPPNGSRLRWRATPVNLSWSDSHSAFRTPPSPTSCPCKITRLLRRRKWGGNEELRARLEVVEGETVVAHKLADEGVGLLRNVEKGNEKHGITQDTPNFPSDDEDEAVGGLAKGEGDAAGACPSDRQARVKEVAPIGHLDVVQFLMFNSEQNVRKTMLSNCGPLFATIACGTPNRHMMFFQTNLETSLSLMLAWVSASTHLLK</sequence>
<evidence type="ECO:0000313" key="3">
    <source>
        <dbReference type="EMBL" id="CAN65578.1"/>
    </source>
</evidence>
<evidence type="ECO:0000256" key="2">
    <source>
        <dbReference type="SAM" id="Phobius"/>
    </source>
</evidence>
<accession>A5BF32</accession>
<keyword evidence="2" id="KW-1133">Transmembrane helix</keyword>
<protein>
    <submittedName>
        <fullName evidence="3">Uncharacterized protein</fullName>
    </submittedName>
</protein>
<feature type="region of interest" description="Disordered" evidence="1">
    <location>
        <begin position="454"/>
        <end position="489"/>
    </location>
</feature>
<organism evidence="3">
    <name type="scientific">Vitis vinifera</name>
    <name type="common">Grape</name>
    <dbReference type="NCBI Taxonomy" id="29760"/>
    <lineage>
        <taxon>Eukaryota</taxon>
        <taxon>Viridiplantae</taxon>
        <taxon>Streptophyta</taxon>
        <taxon>Embryophyta</taxon>
        <taxon>Tracheophyta</taxon>
        <taxon>Spermatophyta</taxon>
        <taxon>Magnoliopsida</taxon>
        <taxon>eudicotyledons</taxon>
        <taxon>Gunneridae</taxon>
        <taxon>Pentapetalae</taxon>
        <taxon>rosids</taxon>
        <taxon>Vitales</taxon>
        <taxon>Vitaceae</taxon>
        <taxon>Viteae</taxon>
        <taxon>Vitis</taxon>
    </lineage>
</organism>
<proteinExistence type="predicted"/>
<keyword evidence="2" id="KW-0472">Membrane</keyword>
<feature type="transmembrane region" description="Helical" evidence="2">
    <location>
        <begin position="131"/>
        <end position="157"/>
    </location>
</feature>
<evidence type="ECO:0000256" key="1">
    <source>
        <dbReference type="SAM" id="MobiDB-lite"/>
    </source>
</evidence>
<dbReference type="EMBL" id="AM457274">
    <property type="protein sequence ID" value="CAN65578.1"/>
    <property type="molecule type" value="Genomic_DNA"/>
</dbReference>
<keyword evidence="2" id="KW-0812">Transmembrane</keyword>